<accession>A0A3A1VM25</accession>
<feature type="chain" id="PRO_5017357436" evidence="3">
    <location>
        <begin position="28"/>
        <end position="437"/>
    </location>
</feature>
<dbReference type="Gene3D" id="3.40.190.10">
    <property type="entry name" value="Periplasmic binding protein-like II"/>
    <property type="match status" value="2"/>
</dbReference>
<evidence type="ECO:0000313" key="4">
    <source>
        <dbReference type="EMBL" id="RIX59563.1"/>
    </source>
</evidence>
<organism evidence="4 5">
    <name type="scientific">Paenibacillus nanensis</name>
    <dbReference type="NCBI Taxonomy" id="393251"/>
    <lineage>
        <taxon>Bacteria</taxon>
        <taxon>Bacillati</taxon>
        <taxon>Bacillota</taxon>
        <taxon>Bacilli</taxon>
        <taxon>Bacillales</taxon>
        <taxon>Paenibacillaceae</taxon>
        <taxon>Paenibacillus</taxon>
    </lineage>
</organism>
<evidence type="ECO:0000256" key="2">
    <source>
        <dbReference type="ARBA" id="ARBA00022448"/>
    </source>
</evidence>
<dbReference type="Pfam" id="PF01547">
    <property type="entry name" value="SBP_bac_1"/>
    <property type="match status" value="1"/>
</dbReference>
<gene>
    <name evidence="4" type="ORF">D3P08_05345</name>
</gene>
<evidence type="ECO:0000313" key="5">
    <source>
        <dbReference type="Proteomes" id="UP000266482"/>
    </source>
</evidence>
<dbReference type="PANTHER" id="PTHR43649">
    <property type="entry name" value="ARABINOSE-BINDING PROTEIN-RELATED"/>
    <property type="match status" value="1"/>
</dbReference>
<comment type="caution">
    <text evidence="4">The sequence shown here is derived from an EMBL/GenBank/DDBJ whole genome shotgun (WGS) entry which is preliminary data.</text>
</comment>
<dbReference type="PROSITE" id="PS51257">
    <property type="entry name" value="PROKAR_LIPOPROTEIN"/>
    <property type="match status" value="1"/>
</dbReference>
<dbReference type="Proteomes" id="UP000266482">
    <property type="component" value="Unassembled WGS sequence"/>
</dbReference>
<keyword evidence="5" id="KW-1185">Reference proteome</keyword>
<dbReference type="PANTHER" id="PTHR43649:SF29">
    <property type="entry name" value="OSMOPROTECTIVE COMPOUNDS-BINDING PROTEIN GGTB"/>
    <property type="match status" value="1"/>
</dbReference>
<keyword evidence="2" id="KW-0813">Transport</keyword>
<dbReference type="RefSeq" id="WP_119598395.1">
    <property type="nucleotide sequence ID" value="NZ_QXQA01000002.1"/>
</dbReference>
<sequence length="437" mass="48661">MRGWASAACKLPLMVAVLLLLASCSQADGLERPHEMNETKVLYLSSNKEQEGSARIISQLSREYEAETAGFTYEFENVAESDLSQRVQLLAASNDLPVLFSYQSGKPLIDMIRSDALLDLEDTFEELGILGKLSPAAVELLKAYANGEGLYALPLELNIEGFWYNKRIFGEYGIEVPKTWTDMLAAAEKLHANGVQPFAVAGKDKWPITRLINAYAIRVYGADVMERVDKGEVSLTSRGFVEAAETVQRMGLSGYFGPRVNTVDMASSVDAFLQGRAAMFYMGSWQLRAFNDETQNRIGEDSIGFFSIPLVEGGSGTLDEYPVNAGLTTSFSKAAYTPEVGKWMKFVFERYGERAMSELGMITGFQVDHMPADLPPLTKLVQEKINEVSRAALWFEARFDTNAQLLAWDQAQLLVTDESYEPLQYLTALQTQLDRER</sequence>
<evidence type="ECO:0000256" key="1">
    <source>
        <dbReference type="ARBA" id="ARBA00008520"/>
    </source>
</evidence>
<comment type="similarity">
    <text evidence="1">Belongs to the bacterial solute-binding protein 1 family.</text>
</comment>
<proteinExistence type="inferred from homology"/>
<dbReference type="InterPro" id="IPR050490">
    <property type="entry name" value="Bact_solute-bd_prot1"/>
</dbReference>
<dbReference type="OrthoDB" id="9798191at2"/>
<dbReference type="InterPro" id="IPR006059">
    <property type="entry name" value="SBP"/>
</dbReference>
<feature type="signal peptide" evidence="3">
    <location>
        <begin position="1"/>
        <end position="27"/>
    </location>
</feature>
<keyword evidence="3" id="KW-0732">Signal</keyword>
<dbReference type="EMBL" id="QXQA01000002">
    <property type="protein sequence ID" value="RIX59563.1"/>
    <property type="molecule type" value="Genomic_DNA"/>
</dbReference>
<name>A0A3A1VM25_9BACL</name>
<protein>
    <submittedName>
        <fullName evidence="4">Extracellular solute-binding protein</fullName>
    </submittedName>
</protein>
<dbReference type="AlphaFoldDB" id="A0A3A1VM25"/>
<dbReference type="SUPFAM" id="SSF53850">
    <property type="entry name" value="Periplasmic binding protein-like II"/>
    <property type="match status" value="1"/>
</dbReference>
<reference evidence="4 5" key="1">
    <citation type="submission" date="2018-09" db="EMBL/GenBank/DDBJ databases">
        <title>Paenibacillus aracenensis nov. sp. isolated from a cave in southern Spain.</title>
        <authorList>
            <person name="Jurado V."/>
            <person name="Gutierrez-Patricio S."/>
            <person name="Gonzalez-Pimentel J.L."/>
            <person name="Miller A.Z."/>
            <person name="Laiz L."/>
            <person name="Saiz-Jimenez C."/>
        </authorList>
    </citation>
    <scope>NUCLEOTIDE SEQUENCE [LARGE SCALE GENOMIC DNA]</scope>
    <source>
        <strain evidence="4 5">DSM 22867</strain>
    </source>
</reference>
<evidence type="ECO:0000256" key="3">
    <source>
        <dbReference type="SAM" id="SignalP"/>
    </source>
</evidence>